<dbReference type="Proteomes" id="UP001287356">
    <property type="component" value="Unassembled WGS sequence"/>
</dbReference>
<dbReference type="SUPFAM" id="SSF53383">
    <property type="entry name" value="PLP-dependent transferases"/>
    <property type="match status" value="1"/>
</dbReference>
<dbReference type="Pfam" id="PF00202">
    <property type="entry name" value="Aminotran_3"/>
    <property type="match status" value="1"/>
</dbReference>
<dbReference type="GO" id="GO:0030170">
    <property type="term" value="F:pyridoxal phosphate binding"/>
    <property type="evidence" value="ECO:0007669"/>
    <property type="project" value="InterPro"/>
</dbReference>
<keyword evidence="3" id="KW-0808">Transferase</keyword>
<dbReference type="EMBL" id="JAULSN010000002">
    <property type="protein sequence ID" value="KAK3379390.1"/>
    <property type="molecule type" value="Genomic_DNA"/>
</dbReference>
<name>A0AAE0KN97_9PEZI</name>
<organism evidence="3 4">
    <name type="scientific">Lasiosphaeria ovina</name>
    <dbReference type="NCBI Taxonomy" id="92902"/>
    <lineage>
        <taxon>Eukaryota</taxon>
        <taxon>Fungi</taxon>
        <taxon>Dikarya</taxon>
        <taxon>Ascomycota</taxon>
        <taxon>Pezizomycotina</taxon>
        <taxon>Sordariomycetes</taxon>
        <taxon>Sordariomycetidae</taxon>
        <taxon>Sordariales</taxon>
        <taxon>Lasiosphaeriaceae</taxon>
        <taxon>Lasiosphaeria</taxon>
    </lineage>
</organism>
<dbReference type="GO" id="GO:0005829">
    <property type="term" value="C:cytosol"/>
    <property type="evidence" value="ECO:0007669"/>
    <property type="project" value="TreeGrafter"/>
</dbReference>
<dbReference type="PANTHER" id="PTHR43094:SF1">
    <property type="entry name" value="AMINOTRANSFERASE CLASS-III"/>
    <property type="match status" value="1"/>
</dbReference>
<evidence type="ECO:0000256" key="1">
    <source>
        <dbReference type="ARBA" id="ARBA00008954"/>
    </source>
</evidence>
<evidence type="ECO:0000313" key="4">
    <source>
        <dbReference type="Proteomes" id="UP001287356"/>
    </source>
</evidence>
<dbReference type="Gene3D" id="3.90.1150.10">
    <property type="entry name" value="Aspartate Aminotransferase, domain 1"/>
    <property type="match status" value="1"/>
</dbReference>
<dbReference type="InterPro" id="IPR015422">
    <property type="entry name" value="PyrdxlP-dep_Trfase_small"/>
</dbReference>
<evidence type="ECO:0000313" key="3">
    <source>
        <dbReference type="EMBL" id="KAK3379390.1"/>
    </source>
</evidence>
<keyword evidence="2" id="KW-0663">Pyridoxal phosphate</keyword>
<proteinExistence type="inferred from homology"/>
<dbReference type="Gene3D" id="3.40.640.10">
    <property type="entry name" value="Type I PLP-dependent aspartate aminotransferase-like (Major domain)"/>
    <property type="match status" value="1"/>
</dbReference>
<keyword evidence="4" id="KW-1185">Reference proteome</keyword>
<dbReference type="InterPro" id="IPR005814">
    <property type="entry name" value="Aminotrans_3"/>
</dbReference>
<evidence type="ECO:0000256" key="2">
    <source>
        <dbReference type="ARBA" id="ARBA00022898"/>
    </source>
</evidence>
<gene>
    <name evidence="3" type="ORF">B0T24DRAFT_695039</name>
</gene>
<reference evidence="3" key="1">
    <citation type="journal article" date="2023" name="Mol. Phylogenet. Evol.">
        <title>Genome-scale phylogeny and comparative genomics of the fungal order Sordariales.</title>
        <authorList>
            <person name="Hensen N."/>
            <person name="Bonometti L."/>
            <person name="Westerberg I."/>
            <person name="Brannstrom I.O."/>
            <person name="Guillou S."/>
            <person name="Cros-Aarteil S."/>
            <person name="Calhoun S."/>
            <person name="Haridas S."/>
            <person name="Kuo A."/>
            <person name="Mondo S."/>
            <person name="Pangilinan J."/>
            <person name="Riley R."/>
            <person name="LaButti K."/>
            <person name="Andreopoulos B."/>
            <person name="Lipzen A."/>
            <person name="Chen C."/>
            <person name="Yan M."/>
            <person name="Daum C."/>
            <person name="Ng V."/>
            <person name="Clum A."/>
            <person name="Steindorff A."/>
            <person name="Ohm R.A."/>
            <person name="Martin F."/>
            <person name="Silar P."/>
            <person name="Natvig D.O."/>
            <person name="Lalanne C."/>
            <person name="Gautier V."/>
            <person name="Ament-Velasquez S.L."/>
            <person name="Kruys A."/>
            <person name="Hutchinson M.I."/>
            <person name="Powell A.J."/>
            <person name="Barry K."/>
            <person name="Miller A.N."/>
            <person name="Grigoriev I.V."/>
            <person name="Debuchy R."/>
            <person name="Gladieux P."/>
            <person name="Hiltunen Thoren M."/>
            <person name="Johannesson H."/>
        </authorList>
    </citation>
    <scope>NUCLEOTIDE SEQUENCE</scope>
    <source>
        <strain evidence="3">CBS 958.72</strain>
    </source>
</reference>
<protein>
    <submittedName>
        <fullName evidence="3">Pyridoxal phosphate-dependent transferase</fullName>
    </submittedName>
</protein>
<reference evidence="3" key="2">
    <citation type="submission" date="2023-06" db="EMBL/GenBank/DDBJ databases">
        <authorList>
            <consortium name="Lawrence Berkeley National Laboratory"/>
            <person name="Haridas S."/>
            <person name="Hensen N."/>
            <person name="Bonometti L."/>
            <person name="Westerberg I."/>
            <person name="Brannstrom I.O."/>
            <person name="Guillou S."/>
            <person name="Cros-Aarteil S."/>
            <person name="Calhoun S."/>
            <person name="Kuo A."/>
            <person name="Mondo S."/>
            <person name="Pangilinan J."/>
            <person name="Riley R."/>
            <person name="Labutti K."/>
            <person name="Andreopoulos B."/>
            <person name="Lipzen A."/>
            <person name="Chen C."/>
            <person name="Yanf M."/>
            <person name="Daum C."/>
            <person name="Ng V."/>
            <person name="Clum A."/>
            <person name="Steindorff A."/>
            <person name="Ohm R."/>
            <person name="Martin F."/>
            <person name="Silar P."/>
            <person name="Natvig D."/>
            <person name="Lalanne C."/>
            <person name="Gautier V."/>
            <person name="Ament-Velasquez S.L."/>
            <person name="Kruys A."/>
            <person name="Hutchinson M.I."/>
            <person name="Powell A.J."/>
            <person name="Barry K."/>
            <person name="Miller A.N."/>
            <person name="Grigoriev I.V."/>
            <person name="Debuchy R."/>
            <person name="Gladieux P."/>
            <person name="Thoren M.H."/>
            <person name="Johannesson H."/>
        </authorList>
    </citation>
    <scope>NUCLEOTIDE SEQUENCE</scope>
    <source>
        <strain evidence="3">CBS 958.72</strain>
    </source>
</reference>
<dbReference type="PANTHER" id="PTHR43094">
    <property type="entry name" value="AMINOTRANSFERASE"/>
    <property type="match status" value="1"/>
</dbReference>
<accession>A0AAE0KN97</accession>
<dbReference type="InterPro" id="IPR015424">
    <property type="entry name" value="PyrdxlP-dep_Trfase"/>
</dbReference>
<dbReference type="AlphaFoldDB" id="A0AAE0KN97"/>
<dbReference type="InterPro" id="IPR015421">
    <property type="entry name" value="PyrdxlP-dep_Trfase_major"/>
</dbReference>
<comment type="similarity">
    <text evidence="1">Belongs to the class-III pyridoxal-phosphate-dependent aminotransferase family.</text>
</comment>
<comment type="caution">
    <text evidence="3">The sequence shown here is derived from an EMBL/GenBank/DDBJ whole genome shotgun (WGS) entry which is preliminary data.</text>
</comment>
<dbReference type="GO" id="GO:0008483">
    <property type="term" value="F:transaminase activity"/>
    <property type="evidence" value="ECO:0007669"/>
    <property type="project" value="InterPro"/>
</dbReference>
<sequence>MDAALAQMKAFSYAAHAHVETKPVQDLSGWLIKSTGGNVKKVYLVCSGSEAVEAALRLSREYFVWIGEPRRVNFIARRELYHGTTPGSLSASGHAVRRGPFEPLLAPQNFHHIPACNPSAAADKATKEPFDSGLQVAQRVHQVDARDFKVLVYHRQGCAGGGRGDHIMIMPAYNITADLVVDTVERVAGAVEEVFRALRGSHYRR</sequence>